<dbReference type="PANTHER" id="PTHR45631">
    <property type="entry name" value="OS07G0107800 PROTEIN-RELATED"/>
    <property type="match status" value="1"/>
</dbReference>
<dbReference type="OrthoDB" id="2017114at2759"/>
<dbReference type="InterPro" id="IPR011009">
    <property type="entry name" value="Kinase-like_dom_sf"/>
</dbReference>
<dbReference type="InterPro" id="IPR017441">
    <property type="entry name" value="Protein_kinase_ATP_BS"/>
</dbReference>
<evidence type="ECO:0000313" key="17">
    <source>
        <dbReference type="EMBL" id="MQM03796.1"/>
    </source>
</evidence>
<dbReference type="PROSITE" id="PS00107">
    <property type="entry name" value="PROTEIN_KINASE_ATP"/>
    <property type="match status" value="1"/>
</dbReference>
<gene>
    <name evidence="17" type="ORF">Taro_036596</name>
</gene>
<keyword evidence="12 15" id="KW-0472">Membrane</keyword>
<keyword evidence="3" id="KW-0433">Leucine-rich repeat</keyword>
<keyword evidence="5 15" id="KW-0812">Transmembrane</keyword>
<dbReference type="InterPro" id="IPR032675">
    <property type="entry name" value="LRR_dom_sf"/>
</dbReference>
<feature type="binding site" evidence="13">
    <location>
        <position position="311"/>
    </location>
    <ligand>
        <name>ATP</name>
        <dbReference type="ChEBI" id="CHEBI:30616"/>
    </ligand>
</feature>
<comment type="caution">
    <text evidence="17">The sequence shown here is derived from an EMBL/GenBank/DDBJ whole genome shotgun (WGS) entry which is preliminary data.</text>
</comment>
<evidence type="ECO:0000256" key="8">
    <source>
        <dbReference type="ARBA" id="ARBA00022741"/>
    </source>
</evidence>
<dbReference type="Pfam" id="PF00069">
    <property type="entry name" value="Pkinase"/>
    <property type="match status" value="1"/>
</dbReference>
<keyword evidence="11 15" id="KW-1133">Transmembrane helix</keyword>
<organism evidence="17 18">
    <name type="scientific">Colocasia esculenta</name>
    <name type="common">Wild taro</name>
    <name type="synonym">Arum esculentum</name>
    <dbReference type="NCBI Taxonomy" id="4460"/>
    <lineage>
        <taxon>Eukaryota</taxon>
        <taxon>Viridiplantae</taxon>
        <taxon>Streptophyta</taxon>
        <taxon>Embryophyta</taxon>
        <taxon>Tracheophyta</taxon>
        <taxon>Spermatophyta</taxon>
        <taxon>Magnoliopsida</taxon>
        <taxon>Liliopsida</taxon>
        <taxon>Araceae</taxon>
        <taxon>Aroideae</taxon>
        <taxon>Colocasieae</taxon>
        <taxon>Colocasia</taxon>
    </lineage>
</organism>
<dbReference type="InterPro" id="IPR001245">
    <property type="entry name" value="Ser-Thr/Tyr_kinase_cat_dom"/>
</dbReference>
<dbReference type="SMART" id="SM00220">
    <property type="entry name" value="S_TKc"/>
    <property type="match status" value="1"/>
</dbReference>
<dbReference type="GO" id="GO:0004674">
    <property type="term" value="F:protein serine/threonine kinase activity"/>
    <property type="evidence" value="ECO:0007669"/>
    <property type="project" value="UniProtKB-KW"/>
</dbReference>
<evidence type="ECO:0000256" key="10">
    <source>
        <dbReference type="ARBA" id="ARBA00022840"/>
    </source>
</evidence>
<protein>
    <recommendedName>
        <fullName evidence="16">Protein kinase domain-containing protein</fullName>
    </recommendedName>
</protein>
<dbReference type="SUPFAM" id="SSF56112">
    <property type="entry name" value="Protein kinase-like (PK-like)"/>
    <property type="match status" value="1"/>
</dbReference>
<dbReference type="InterPro" id="IPR001611">
    <property type="entry name" value="Leu-rich_rpt"/>
</dbReference>
<sequence>MAGAAVCCTGTTALPTCWRTHWSPAPPSGKTAPHTTSPSKRRPHPPVLPSSTPARVISCGQCMPCPPTMAMEAMEDIKRFYKVTRNWMGDPCAPENFRWDGVNCSYEASSPPRVIHLNLSSSGLSGGIPASLANLTALTILDMSNNSLIGAIPDFLAELPSLKLLILTGNKLTGTIPSRLCEKNQTAALSINIEGNPADRCSQTTKKKKTFILVAIIASASIGLLILLVISIIAWRIRRRRKFSTTVSDGLPRMQQKEELELNTAKATHSIFTFTEIKEITNNFEKPIGRGGFGTVYLGYVNDGTDQVAVKVLSPLSSQGHKEFHAEALLLTRVHHKNLVSLLGYCHEHNLALVYEYMDQGTLQDHLSGNTGNLYVLGWEQRVKIALQAAQGLSFAEQRENSSLSLNFSIESFTDLIFDELKTTGLDYLHNGCRPPIIHRDVKSSNILLNHDFIAKLADFGLSRAFHGDTQAPMSTIVAGTPGYLDPEYYQTYRLNEKSDVYSFGIVLLEIVTGRPVFSRWPERTHITQWVQSRLESGGINIVVDTRLCGDYDINSAHKMLEIAMACTSASSIRRMTMSSVMIKLKECLEIDVTGESITDDSGVPSGSSLP</sequence>
<feature type="region of interest" description="Disordered" evidence="14">
    <location>
        <begin position="25"/>
        <end position="52"/>
    </location>
</feature>
<dbReference type="Gene3D" id="1.10.510.10">
    <property type="entry name" value="Transferase(Phosphotransferase) domain 1"/>
    <property type="match status" value="1"/>
</dbReference>
<keyword evidence="6" id="KW-0732">Signal</keyword>
<keyword evidence="4" id="KW-0808">Transferase</keyword>
<evidence type="ECO:0000256" key="4">
    <source>
        <dbReference type="ARBA" id="ARBA00022679"/>
    </source>
</evidence>
<evidence type="ECO:0000256" key="2">
    <source>
        <dbReference type="ARBA" id="ARBA00022527"/>
    </source>
</evidence>
<reference evidence="17" key="1">
    <citation type="submission" date="2017-07" db="EMBL/GenBank/DDBJ databases">
        <title>Taro Niue Genome Assembly and Annotation.</title>
        <authorList>
            <person name="Atibalentja N."/>
            <person name="Keating K."/>
            <person name="Fields C.J."/>
        </authorList>
    </citation>
    <scope>NUCLEOTIDE SEQUENCE</scope>
    <source>
        <strain evidence="17">Niue_2</strain>
        <tissue evidence="17">Leaf</tissue>
    </source>
</reference>
<dbReference type="SUPFAM" id="SSF52058">
    <property type="entry name" value="L domain-like"/>
    <property type="match status" value="1"/>
</dbReference>
<evidence type="ECO:0000256" key="14">
    <source>
        <dbReference type="SAM" id="MobiDB-lite"/>
    </source>
</evidence>
<dbReference type="InterPro" id="IPR000719">
    <property type="entry name" value="Prot_kinase_dom"/>
</dbReference>
<evidence type="ECO:0000256" key="9">
    <source>
        <dbReference type="ARBA" id="ARBA00022777"/>
    </source>
</evidence>
<dbReference type="Gene3D" id="3.30.200.20">
    <property type="entry name" value="Phosphorylase Kinase, domain 1"/>
    <property type="match status" value="1"/>
</dbReference>
<dbReference type="AlphaFoldDB" id="A0A843W777"/>
<dbReference type="PANTHER" id="PTHR45631:SF202">
    <property type="entry name" value="SENESCENCE-INDUCED RECEPTOR-LIKE SERINE_THREONINE-PROTEIN KINASE"/>
    <property type="match status" value="1"/>
</dbReference>
<evidence type="ECO:0000259" key="16">
    <source>
        <dbReference type="PROSITE" id="PS50011"/>
    </source>
</evidence>
<dbReference type="InterPro" id="IPR008271">
    <property type="entry name" value="Ser/Thr_kinase_AS"/>
</dbReference>
<dbReference type="CDD" id="cd14066">
    <property type="entry name" value="STKc_IRAK"/>
    <property type="match status" value="1"/>
</dbReference>
<evidence type="ECO:0000256" key="13">
    <source>
        <dbReference type="PROSITE-ProRule" id="PRU10141"/>
    </source>
</evidence>
<dbReference type="FunFam" id="3.30.200.20:FF:000039">
    <property type="entry name" value="receptor-like protein kinase FERONIA"/>
    <property type="match status" value="1"/>
</dbReference>
<feature type="domain" description="Protein kinase" evidence="16">
    <location>
        <begin position="282"/>
        <end position="589"/>
    </location>
</feature>
<dbReference type="Pfam" id="PF07714">
    <property type="entry name" value="PK_Tyr_Ser-Thr"/>
    <property type="match status" value="1"/>
</dbReference>
<dbReference type="GO" id="GO:0005886">
    <property type="term" value="C:plasma membrane"/>
    <property type="evidence" value="ECO:0007669"/>
    <property type="project" value="UniProtKB-SubCell"/>
</dbReference>
<evidence type="ECO:0000256" key="12">
    <source>
        <dbReference type="ARBA" id="ARBA00023136"/>
    </source>
</evidence>
<comment type="subcellular location">
    <subcellularLocation>
        <location evidence="1">Cell membrane</location>
        <topology evidence="1">Single-pass membrane protein</topology>
    </subcellularLocation>
</comment>
<evidence type="ECO:0000256" key="3">
    <source>
        <dbReference type="ARBA" id="ARBA00022614"/>
    </source>
</evidence>
<keyword evidence="7" id="KW-0677">Repeat</keyword>
<accession>A0A843W777</accession>
<keyword evidence="18" id="KW-1185">Reference proteome</keyword>
<evidence type="ECO:0000256" key="6">
    <source>
        <dbReference type="ARBA" id="ARBA00022729"/>
    </source>
</evidence>
<feature type="transmembrane region" description="Helical" evidence="15">
    <location>
        <begin position="211"/>
        <end position="235"/>
    </location>
</feature>
<evidence type="ECO:0000256" key="7">
    <source>
        <dbReference type="ARBA" id="ARBA00022737"/>
    </source>
</evidence>
<name>A0A843W777_COLES</name>
<dbReference type="PROSITE" id="PS00108">
    <property type="entry name" value="PROTEIN_KINASE_ST"/>
    <property type="match status" value="1"/>
</dbReference>
<proteinExistence type="predicted"/>
<keyword evidence="8 13" id="KW-0547">Nucleotide-binding</keyword>
<dbReference type="PROSITE" id="PS50011">
    <property type="entry name" value="PROTEIN_KINASE_DOM"/>
    <property type="match status" value="1"/>
</dbReference>
<dbReference type="GO" id="GO:0005524">
    <property type="term" value="F:ATP binding"/>
    <property type="evidence" value="ECO:0007669"/>
    <property type="project" value="UniProtKB-UniRule"/>
</dbReference>
<evidence type="ECO:0000256" key="11">
    <source>
        <dbReference type="ARBA" id="ARBA00022989"/>
    </source>
</evidence>
<dbReference type="Gene3D" id="3.80.10.10">
    <property type="entry name" value="Ribonuclease Inhibitor"/>
    <property type="match status" value="1"/>
</dbReference>
<evidence type="ECO:0000256" key="15">
    <source>
        <dbReference type="SAM" id="Phobius"/>
    </source>
</evidence>
<evidence type="ECO:0000256" key="5">
    <source>
        <dbReference type="ARBA" id="ARBA00022692"/>
    </source>
</evidence>
<dbReference type="Proteomes" id="UP000652761">
    <property type="component" value="Unassembled WGS sequence"/>
</dbReference>
<keyword evidence="10 13" id="KW-0067">ATP-binding</keyword>
<dbReference type="EMBL" id="NMUH01003099">
    <property type="protein sequence ID" value="MQM03796.1"/>
    <property type="molecule type" value="Genomic_DNA"/>
</dbReference>
<dbReference type="Pfam" id="PF13855">
    <property type="entry name" value="LRR_8"/>
    <property type="match status" value="1"/>
</dbReference>
<keyword evidence="2" id="KW-0723">Serine/threonine-protein kinase</keyword>
<evidence type="ECO:0000256" key="1">
    <source>
        <dbReference type="ARBA" id="ARBA00004162"/>
    </source>
</evidence>
<keyword evidence="9" id="KW-0418">Kinase</keyword>
<evidence type="ECO:0000313" key="18">
    <source>
        <dbReference type="Proteomes" id="UP000652761"/>
    </source>
</evidence>
<dbReference type="FunFam" id="3.80.10.10:FF:000129">
    <property type="entry name" value="Leucine-rich repeat receptor-like kinase"/>
    <property type="match status" value="1"/>
</dbReference>